<dbReference type="Proteomes" id="UP000824782">
    <property type="component" value="Unassembled WGS sequence"/>
</dbReference>
<dbReference type="Gene3D" id="4.10.1060.10">
    <property type="entry name" value="Zinc finger, RanBP2-type"/>
    <property type="match status" value="1"/>
</dbReference>
<protein>
    <recommendedName>
        <fullName evidence="4">RanBP2-type domain-containing protein</fullName>
    </recommendedName>
</protein>
<dbReference type="AlphaFoldDB" id="A0AAV7C4S2"/>
<keyword evidence="3" id="KW-1185">Reference proteome</keyword>
<proteinExistence type="predicted"/>
<name>A0AAV7C4S2_ENGPU</name>
<sequence length="91" mass="9426">MAAVSSGAPPPYNGAGSSPEGWTCDVCGIQNPDGVETCCQYGAPRPHRHSPKSSGSGACPSSGSSHFKTVYFSVAAILSYIPFKSLKVNYL</sequence>
<dbReference type="EMBL" id="WNYA01000004">
    <property type="protein sequence ID" value="KAG8579428.1"/>
    <property type="molecule type" value="Genomic_DNA"/>
</dbReference>
<accession>A0AAV7C4S2</accession>
<feature type="region of interest" description="Disordered" evidence="1">
    <location>
        <begin position="44"/>
        <end position="64"/>
    </location>
</feature>
<feature type="region of interest" description="Disordered" evidence="1">
    <location>
        <begin position="1"/>
        <end position="20"/>
    </location>
</feature>
<evidence type="ECO:0008006" key="4">
    <source>
        <dbReference type="Google" id="ProtNLM"/>
    </source>
</evidence>
<evidence type="ECO:0000256" key="1">
    <source>
        <dbReference type="SAM" id="MobiDB-lite"/>
    </source>
</evidence>
<evidence type="ECO:0000313" key="2">
    <source>
        <dbReference type="EMBL" id="KAG8579428.1"/>
    </source>
</evidence>
<organism evidence="2 3">
    <name type="scientific">Engystomops pustulosus</name>
    <name type="common">Tungara frog</name>
    <name type="synonym">Physalaemus pustulosus</name>
    <dbReference type="NCBI Taxonomy" id="76066"/>
    <lineage>
        <taxon>Eukaryota</taxon>
        <taxon>Metazoa</taxon>
        <taxon>Chordata</taxon>
        <taxon>Craniata</taxon>
        <taxon>Vertebrata</taxon>
        <taxon>Euteleostomi</taxon>
        <taxon>Amphibia</taxon>
        <taxon>Batrachia</taxon>
        <taxon>Anura</taxon>
        <taxon>Neobatrachia</taxon>
        <taxon>Hyloidea</taxon>
        <taxon>Leptodactylidae</taxon>
        <taxon>Leiuperinae</taxon>
        <taxon>Engystomops</taxon>
    </lineage>
</organism>
<gene>
    <name evidence="2" type="ORF">GDO81_010882</name>
</gene>
<comment type="caution">
    <text evidence="2">The sequence shown here is derived from an EMBL/GenBank/DDBJ whole genome shotgun (WGS) entry which is preliminary data.</text>
</comment>
<reference evidence="2" key="1">
    <citation type="thesis" date="2020" institute="ProQuest LLC" country="789 East Eisenhower Parkway, Ann Arbor, MI, USA">
        <title>Comparative Genomics and Chromosome Evolution.</title>
        <authorList>
            <person name="Mudd A.B."/>
        </authorList>
    </citation>
    <scope>NUCLEOTIDE SEQUENCE</scope>
    <source>
        <strain evidence="2">237g6f4</strain>
        <tissue evidence="2">Blood</tissue>
    </source>
</reference>
<feature type="compositionally biased region" description="Low complexity" evidence="1">
    <location>
        <begin position="52"/>
        <end position="64"/>
    </location>
</feature>
<evidence type="ECO:0000313" key="3">
    <source>
        <dbReference type="Proteomes" id="UP000824782"/>
    </source>
</evidence>